<comment type="caution">
    <text evidence="1">The sequence shown here is derived from an EMBL/GenBank/DDBJ whole genome shotgun (WGS) entry which is preliminary data.</text>
</comment>
<sequence>MFQMGLKWGNELAIFRKVAYNKAYIFVYVTNAWMEKSNQCLFTGKRYHGLRVSLKETGW</sequence>
<name>A0A0M1NKB4_9BACL</name>
<dbReference type="Proteomes" id="UP000036932">
    <property type="component" value="Unassembled WGS sequence"/>
</dbReference>
<accession>A0A0M1NKB4</accession>
<evidence type="ECO:0000313" key="2">
    <source>
        <dbReference type="Proteomes" id="UP000036932"/>
    </source>
</evidence>
<protein>
    <submittedName>
        <fullName evidence="1">Uncharacterized protein</fullName>
    </submittedName>
</protein>
<dbReference type="AlphaFoldDB" id="A0A0M1NKB4"/>
<keyword evidence="2" id="KW-1185">Reference proteome</keyword>
<organism evidence="1 2">
    <name type="scientific">Paenibacillus solani</name>
    <dbReference type="NCBI Taxonomy" id="1705565"/>
    <lineage>
        <taxon>Bacteria</taxon>
        <taxon>Bacillati</taxon>
        <taxon>Bacillota</taxon>
        <taxon>Bacilli</taxon>
        <taxon>Bacillales</taxon>
        <taxon>Paenibacillaceae</taxon>
        <taxon>Paenibacillus</taxon>
    </lineage>
</organism>
<proteinExistence type="predicted"/>
<reference evidence="2" key="1">
    <citation type="submission" date="2015-08" db="EMBL/GenBank/DDBJ databases">
        <title>Genome sequencing project for genomic taxonomy and phylogenomics of Bacillus-like bacteria.</title>
        <authorList>
            <person name="Liu B."/>
            <person name="Wang J."/>
            <person name="Zhu Y."/>
            <person name="Liu G."/>
            <person name="Chen Q."/>
            <person name="Chen Z."/>
            <person name="Lan J."/>
            <person name="Che J."/>
            <person name="Ge C."/>
            <person name="Shi H."/>
            <person name="Pan Z."/>
            <person name="Liu X."/>
        </authorList>
    </citation>
    <scope>NUCLEOTIDE SEQUENCE [LARGE SCALE GENOMIC DNA]</scope>
    <source>
        <strain evidence="2">FJAT-22460</strain>
    </source>
</reference>
<dbReference type="EMBL" id="LIUT01000003">
    <property type="protein sequence ID" value="KOR82324.1"/>
    <property type="molecule type" value="Genomic_DNA"/>
</dbReference>
<evidence type="ECO:0000313" key="1">
    <source>
        <dbReference type="EMBL" id="KOR82324.1"/>
    </source>
</evidence>
<dbReference type="PATRIC" id="fig|1705565.3.peg.5642"/>
<gene>
    <name evidence="1" type="ORF">AM231_18470</name>
</gene>